<sequence>MGLTKASPASRCADLRSAYHECFNRWFSERFSKGQCDKEECIDEWDKYRACLVEHLEEKHLRSKLMEEHETSLPNGRNDDSLRGFSHQ</sequence>
<dbReference type="GO" id="GO:0005634">
    <property type="term" value="C:nucleus"/>
    <property type="evidence" value="ECO:0007669"/>
    <property type="project" value="TreeGrafter"/>
</dbReference>
<dbReference type="EMBL" id="JBBWWQ010000004">
    <property type="protein sequence ID" value="KAK8949655.1"/>
    <property type="molecule type" value="Genomic_DNA"/>
</dbReference>
<name>A0AAP0GBN6_9ASPA</name>
<keyword evidence="2" id="KW-1015">Disulfide bond</keyword>
<protein>
    <submittedName>
        <fullName evidence="4">Uncharacterized protein</fullName>
    </submittedName>
</protein>
<dbReference type="PROSITE" id="PS51808">
    <property type="entry name" value="CHCH"/>
    <property type="match status" value="1"/>
</dbReference>
<comment type="similarity">
    <text evidence="1">Belongs to the TRIAP1/MDM35 family.</text>
</comment>
<dbReference type="PANTHER" id="PTHR46403">
    <property type="entry name" value="TP53-REGULATED INHIBITOR OF APOPTOSIS 1"/>
    <property type="match status" value="1"/>
</dbReference>
<dbReference type="InterPro" id="IPR007918">
    <property type="entry name" value="MDM35_apoptosis"/>
</dbReference>
<evidence type="ECO:0000256" key="3">
    <source>
        <dbReference type="SAM" id="MobiDB-lite"/>
    </source>
</evidence>
<dbReference type="GO" id="GO:0005829">
    <property type="term" value="C:cytosol"/>
    <property type="evidence" value="ECO:0007669"/>
    <property type="project" value="TreeGrafter"/>
</dbReference>
<accession>A0AAP0GBN6</accession>
<evidence type="ECO:0000313" key="5">
    <source>
        <dbReference type="Proteomes" id="UP001418222"/>
    </source>
</evidence>
<feature type="compositionally biased region" description="Basic and acidic residues" evidence="3">
    <location>
        <begin position="66"/>
        <end position="82"/>
    </location>
</feature>
<evidence type="ECO:0000313" key="4">
    <source>
        <dbReference type="EMBL" id="KAK8949655.1"/>
    </source>
</evidence>
<dbReference type="Proteomes" id="UP001418222">
    <property type="component" value="Unassembled WGS sequence"/>
</dbReference>
<dbReference type="GO" id="GO:0005758">
    <property type="term" value="C:mitochondrial intermembrane space"/>
    <property type="evidence" value="ECO:0007669"/>
    <property type="project" value="TreeGrafter"/>
</dbReference>
<reference evidence="4 5" key="1">
    <citation type="journal article" date="2022" name="Nat. Plants">
        <title>Genomes of leafy and leafless Platanthera orchids illuminate the evolution of mycoheterotrophy.</title>
        <authorList>
            <person name="Li M.H."/>
            <person name="Liu K.W."/>
            <person name="Li Z."/>
            <person name="Lu H.C."/>
            <person name="Ye Q.L."/>
            <person name="Zhang D."/>
            <person name="Wang J.Y."/>
            <person name="Li Y.F."/>
            <person name="Zhong Z.M."/>
            <person name="Liu X."/>
            <person name="Yu X."/>
            <person name="Liu D.K."/>
            <person name="Tu X.D."/>
            <person name="Liu B."/>
            <person name="Hao Y."/>
            <person name="Liao X.Y."/>
            <person name="Jiang Y.T."/>
            <person name="Sun W.H."/>
            <person name="Chen J."/>
            <person name="Chen Y.Q."/>
            <person name="Ai Y."/>
            <person name="Zhai J.W."/>
            <person name="Wu S.S."/>
            <person name="Zhou Z."/>
            <person name="Hsiao Y.Y."/>
            <person name="Wu W.L."/>
            <person name="Chen Y.Y."/>
            <person name="Lin Y.F."/>
            <person name="Hsu J.L."/>
            <person name="Li C.Y."/>
            <person name="Wang Z.W."/>
            <person name="Zhao X."/>
            <person name="Zhong W.Y."/>
            <person name="Ma X.K."/>
            <person name="Ma L."/>
            <person name="Huang J."/>
            <person name="Chen G.Z."/>
            <person name="Huang M.Z."/>
            <person name="Huang L."/>
            <person name="Peng D.H."/>
            <person name="Luo Y.B."/>
            <person name="Zou S.Q."/>
            <person name="Chen S.P."/>
            <person name="Lan S."/>
            <person name="Tsai W.C."/>
            <person name="Van de Peer Y."/>
            <person name="Liu Z.J."/>
        </authorList>
    </citation>
    <scope>NUCLEOTIDE SEQUENCE [LARGE SCALE GENOMIC DNA]</scope>
    <source>
        <strain evidence="4">Lor287</strain>
    </source>
</reference>
<keyword evidence="5" id="KW-1185">Reference proteome</keyword>
<dbReference type="PANTHER" id="PTHR46403:SF1">
    <property type="entry name" value="TP53-REGULATED INHIBITOR OF APOPTOSIS 1"/>
    <property type="match status" value="1"/>
</dbReference>
<organism evidence="4 5">
    <name type="scientific">Platanthera zijinensis</name>
    <dbReference type="NCBI Taxonomy" id="2320716"/>
    <lineage>
        <taxon>Eukaryota</taxon>
        <taxon>Viridiplantae</taxon>
        <taxon>Streptophyta</taxon>
        <taxon>Embryophyta</taxon>
        <taxon>Tracheophyta</taxon>
        <taxon>Spermatophyta</taxon>
        <taxon>Magnoliopsida</taxon>
        <taxon>Liliopsida</taxon>
        <taxon>Asparagales</taxon>
        <taxon>Orchidaceae</taxon>
        <taxon>Orchidoideae</taxon>
        <taxon>Orchideae</taxon>
        <taxon>Orchidinae</taxon>
        <taxon>Platanthera</taxon>
    </lineage>
</organism>
<dbReference type="GO" id="GO:0045332">
    <property type="term" value="P:phospholipid translocation"/>
    <property type="evidence" value="ECO:0007669"/>
    <property type="project" value="TreeGrafter"/>
</dbReference>
<evidence type="ECO:0000256" key="1">
    <source>
        <dbReference type="ARBA" id="ARBA00006196"/>
    </source>
</evidence>
<dbReference type="Pfam" id="PF05254">
    <property type="entry name" value="UPF0203"/>
    <property type="match status" value="1"/>
</dbReference>
<comment type="caution">
    <text evidence="4">The sequence shown here is derived from an EMBL/GenBank/DDBJ whole genome shotgun (WGS) entry which is preliminary data.</text>
</comment>
<dbReference type="AlphaFoldDB" id="A0AAP0GBN6"/>
<dbReference type="GO" id="GO:1990050">
    <property type="term" value="F:phosphatidic acid transfer activity"/>
    <property type="evidence" value="ECO:0007669"/>
    <property type="project" value="TreeGrafter"/>
</dbReference>
<feature type="region of interest" description="Disordered" evidence="3">
    <location>
        <begin position="66"/>
        <end position="88"/>
    </location>
</feature>
<evidence type="ECO:0000256" key="2">
    <source>
        <dbReference type="ARBA" id="ARBA00023157"/>
    </source>
</evidence>
<gene>
    <name evidence="4" type="ORF">KSP39_PZI005876</name>
</gene>
<proteinExistence type="inferred from homology"/>